<gene>
    <name evidence="1" type="ORF">RND71_022771</name>
</gene>
<accession>A0AAE1VB13</accession>
<protein>
    <submittedName>
        <fullName evidence="1">Uncharacterized protein</fullName>
    </submittedName>
</protein>
<name>A0AAE1VB13_9SOLA</name>
<dbReference type="AlphaFoldDB" id="A0AAE1VB13"/>
<comment type="caution">
    <text evidence="1">The sequence shown here is derived from an EMBL/GenBank/DDBJ whole genome shotgun (WGS) entry which is preliminary data.</text>
</comment>
<keyword evidence="2" id="KW-1185">Reference proteome</keyword>
<dbReference type="Proteomes" id="UP001291623">
    <property type="component" value="Unassembled WGS sequence"/>
</dbReference>
<sequence length="80" mass="9072">MFAPIYPLLEFEVLPEFVDRIKGYASMAIKHYFGDDVTKIVKINAGGGRDFTYYITFKIDNEGNEDNKDSNLQAQNGLTC</sequence>
<reference evidence="1" key="1">
    <citation type="submission" date="2023-12" db="EMBL/GenBank/DDBJ databases">
        <title>Genome assembly of Anisodus tanguticus.</title>
        <authorList>
            <person name="Wang Y.-J."/>
        </authorList>
    </citation>
    <scope>NUCLEOTIDE SEQUENCE</scope>
    <source>
        <strain evidence="1">KB-2021</strain>
        <tissue evidence="1">Leaf</tissue>
    </source>
</reference>
<evidence type="ECO:0000313" key="2">
    <source>
        <dbReference type="Proteomes" id="UP001291623"/>
    </source>
</evidence>
<dbReference type="EMBL" id="JAVYJV010000012">
    <property type="protein sequence ID" value="KAK4357161.1"/>
    <property type="molecule type" value="Genomic_DNA"/>
</dbReference>
<proteinExistence type="predicted"/>
<evidence type="ECO:0000313" key="1">
    <source>
        <dbReference type="EMBL" id="KAK4357161.1"/>
    </source>
</evidence>
<organism evidence="1 2">
    <name type="scientific">Anisodus tanguticus</name>
    <dbReference type="NCBI Taxonomy" id="243964"/>
    <lineage>
        <taxon>Eukaryota</taxon>
        <taxon>Viridiplantae</taxon>
        <taxon>Streptophyta</taxon>
        <taxon>Embryophyta</taxon>
        <taxon>Tracheophyta</taxon>
        <taxon>Spermatophyta</taxon>
        <taxon>Magnoliopsida</taxon>
        <taxon>eudicotyledons</taxon>
        <taxon>Gunneridae</taxon>
        <taxon>Pentapetalae</taxon>
        <taxon>asterids</taxon>
        <taxon>lamiids</taxon>
        <taxon>Solanales</taxon>
        <taxon>Solanaceae</taxon>
        <taxon>Solanoideae</taxon>
        <taxon>Hyoscyameae</taxon>
        <taxon>Anisodus</taxon>
    </lineage>
</organism>